<accession>A0AC35FEB4</accession>
<sequence length="735" mass="86065">MLSSRLSTNDKVVKVEDYSYDDFFVFVSFLYSGKCNLTNENILRITDMAEYYGVSTLKNYCDLFLSKMSYTETNVFDMIEFGQRYSLPYFNESLRIYYFDEFDALMRGEKFLTLKHSCIELLAAMQRHSWHREEQFFEAVCKWAKHQILLRKESEESAVCLPEEVKEELIEIIPHIKFKAMSFHFASTFLVEHQYLFTPNELYDILLSVEKFQCKSDEEKLVKLIFELAEKEVKKKEDESFDFNEAVKMELSELLPRIKFHKMSYKFLMDFLVDKQFLFSLSEMCKVLVKSQRYCSAEDEDLFKTVYEIIENQALQKQTASSDIDFNLNEAIKSEMTDFDFYYYNMSLEFVLEYIVPKKFLFASQKLYDILLSSLTNGDVEKLFDAIYELAETEATEKQFSAADDDFNLENAIKDELRGILPKICFSRMSLEYINDKIVRKKFLFSASELYKYLLNSKRTHEKEEEFFKAVYELAEEYALKKQEIILSENFDLKAAVKEELNEIIPKVKFSSMKLDFLADFVAELYKFFVDFKDQFENEEMLLEAIYKLAEAQAHEKEKTAMAAATDETFNLVNTIKADLADILPKVQFYKMNKTYLEDFVVKNGILSDDDVNHIFDYRVVIDNGGLTLTGTFVDTFGIKDRLGTIGYRLPARATYKQRFTRLKFTVPSTPSTLEKMKGVEWYLLLEKDGTLTIKSANNIAKSGDYLIAELRSQNRFELLVGSPTTIKSFSKSDN</sequence>
<dbReference type="WBParaSite" id="PS1159_v2.g16589.t1">
    <property type="protein sequence ID" value="PS1159_v2.g16589.t1"/>
    <property type="gene ID" value="PS1159_v2.g16589"/>
</dbReference>
<protein>
    <submittedName>
        <fullName evidence="2">BTB domain-containing protein</fullName>
    </submittedName>
</protein>
<reference evidence="2" key="1">
    <citation type="submission" date="2022-11" db="UniProtKB">
        <authorList>
            <consortium name="WormBaseParasite"/>
        </authorList>
    </citation>
    <scope>IDENTIFICATION</scope>
</reference>
<name>A0AC35FEB4_9BILA</name>
<evidence type="ECO:0000313" key="2">
    <source>
        <dbReference type="WBParaSite" id="PS1159_v2.g16589.t1"/>
    </source>
</evidence>
<dbReference type="Proteomes" id="UP000887580">
    <property type="component" value="Unplaced"/>
</dbReference>
<organism evidence="1 2">
    <name type="scientific">Panagrolaimus sp. PS1159</name>
    <dbReference type="NCBI Taxonomy" id="55785"/>
    <lineage>
        <taxon>Eukaryota</taxon>
        <taxon>Metazoa</taxon>
        <taxon>Ecdysozoa</taxon>
        <taxon>Nematoda</taxon>
        <taxon>Chromadorea</taxon>
        <taxon>Rhabditida</taxon>
        <taxon>Tylenchina</taxon>
        <taxon>Panagrolaimomorpha</taxon>
        <taxon>Panagrolaimoidea</taxon>
        <taxon>Panagrolaimidae</taxon>
        <taxon>Panagrolaimus</taxon>
    </lineage>
</organism>
<proteinExistence type="predicted"/>
<evidence type="ECO:0000313" key="1">
    <source>
        <dbReference type="Proteomes" id="UP000887580"/>
    </source>
</evidence>